<dbReference type="GO" id="GO:0030388">
    <property type="term" value="P:fructose 1,6-bisphosphate metabolic process"/>
    <property type="evidence" value="ECO:0007669"/>
    <property type="project" value="TreeGrafter"/>
</dbReference>
<evidence type="ECO:0000256" key="1">
    <source>
        <dbReference type="ARBA" id="ARBA00001273"/>
    </source>
</evidence>
<evidence type="ECO:0000256" key="3">
    <source>
        <dbReference type="ARBA" id="ARBA00022723"/>
    </source>
</evidence>
<dbReference type="CDD" id="cd01516">
    <property type="entry name" value="FBPase_glpX"/>
    <property type="match status" value="1"/>
</dbReference>
<dbReference type="GO" id="GO:0006094">
    <property type="term" value="P:gluconeogenesis"/>
    <property type="evidence" value="ECO:0007669"/>
    <property type="project" value="InterPro"/>
</dbReference>
<feature type="binding site" evidence="9">
    <location>
        <begin position="95"/>
        <end position="97"/>
    </location>
    <ligand>
        <name>substrate</name>
    </ligand>
</feature>
<proteinExistence type="inferred from homology"/>
<keyword evidence="5 8" id="KW-0464">Manganese</keyword>
<evidence type="ECO:0000256" key="8">
    <source>
        <dbReference type="PIRSR" id="PIRSR004532-1"/>
    </source>
</evidence>
<dbReference type="GO" id="GO:0042132">
    <property type="term" value="F:fructose 1,6-bisphosphate 1-phosphatase activity"/>
    <property type="evidence" value="ECO:0007669"/>
    <property type="project" value="UniProtKB-EC"/>
</dbReference>
<dbReference type="Gene3D" id="3.30.540.10">
    <property type="entry name" value="Fructose-1,6-Bisphosphatase, subunit A, domain 1"/>
    <property type="match status" value="1"/>
</dbReference>
<dbReference type="NCBIfam" id="TIGR00330">
    <property type="entry name" value="glpX"/>
    <property type="match status" value="1"/>
</dbReference>
<evidence type="ECO:0000313" key="11">
    <source>
        <dbReference type="Proteomes" id="UP000221860"/>
    </source>
</evidence>
<protein>
    <recommendedName>
        <fullName evidence="7">Fructose-1,6-bisphosphatase</fullName>
    </recommendedName>
</protein>
<dbReference type="Gene3D" id="3.40.190.90">
    <property type="match status" value="1"/>
</dbReference>
<dbReference type="GO" id="GO:0046872">
    <property type="term" value="F:metal ion binding"/>
    <property type="evidence" value="ECO:0007669"/>
    <property type="project" value="UniProtKB-KW"/>
</dbReference>
<evidence type="ECO:0000256" key="7">
    <source>
        <dbReference type="PIRNR" id="PIRNR004532"/>
    </source>
</evidence>
<reference evidence="10 11" key="1">
    <citation type="submission" date="2017-08" db="EMBL/GenBank/DDBJ databases">
        <title>Draft Genome Sequence of Loktanella cinnabarina Strain XM1, Isolated from Coastal Surface Water.</title>
        <authorList>
            <person name="Ma R."/>
            <person name="Wang J."/>
            <person name="Wang Q."/>
            <person name="Ma Z."/>
            <person name="Li J."/>
            <person name="Chen L."/>
        </authorList>
    </citation>
    <scope>NUCLEOTIDE SEQUENCE [LARGE SCALE GENOMIC DNA]</scope>
    <source>
        <strain evidence="10 11">XM1</strain>
    </source>
</reference>
<dbReference type="GO" id="GO:0006071">
    <property type="term" value="P:glycerol metabolic process"/>
    <property type="evidence" value="ECO:0007669"/>
    <property type="project" value="InterPro"/>
</dbReference>
<feature type="binding site" evidence="9">
    <location>
        <position position="126"/>
    </location>
    <ligand>
        <name>substrate</name>
    </ligand>
</feature>
<organism evidence="10 11">
    <name type="scientific">Limimaricola cinnabarinus</name>
    <dbReference type="NCBI Taxonomy" id="1125964"/>
    <lineage>
        <taxon>Bacteria</taxon>
        <taxon>Pseudomonadati</taxon>
        <taxon>Pseudomonadota</taxon>
        <taxon>Alphaproteobacteria</taxon>
        <taxon>Rhodobacterales</taxon>
        <taxon>Paracoccaceae</taxon>
        <taxon>Limimaricola</taxon>
    </lineage>
</organism>
<dbReference type="OrthoDB" id="9779353at2"/>
<evidence type="ECO:0000256" key="6">
    <source>
        <dbReference type="ARBA" id="ARBA00023277"/>
    </source>
</evidence>
<dbReference type="PANTHER" id="PTHR30447:SF0">
    <property type="entry name" value="FRUCTOSE-1,6-BISPHOSPHATASE 1 CLASS 2-RELATED"/>
    <property type="match status" value="1"/>
</dbReference>
<name>A0A2G1MFT6_9RHOB</name>
<feature type="binding site" evidence="8">
    <location>
        <position position="64"/>
    </location>
    <ligand>
        <name>Mn(2+)</name>
        <dbReference type="ChEBI" id="CHEBI:29035"/>
        <label>1</label>
    </ligand>
</feature>
<dbReference type="Proteomes" id="UP000221860">
    <property type="component" value="Unassembled WGS sequence"/>
</dbReference>
<evidence type="ECO:0000256" key="9">
    <source>
        <dbReference type="PIRSR" id="PIRSR004532-2"/>
    </source>
</evidence>
<feature type="binding site" evidence="9">
    <location>
        <begin position="172"/>
        <end position="174"/>
    </location>
    <ligand>
        <name>substrate</name>
    </ligand>
</feature>
<feature type="binding site" evidence="8">
    <location>
        <position position="95"/>
    </location>
    <ligand>
        <name>Mn(2+)</name>
        <dbReference type="ChEBI" id="CHEBI:29035"/>
        <label>2</label>
    </ligand>
</feature>
<accession>A0A2G1MFT6</accession>
<feature type="binding site" evidence="8">
    <location>
        <position position="40"/>
    </location>
    <ligand>
        <name>Mn(2+)</name>
        <dbReference type="ChEBI" id="CHEBI:29035"/>
        <label>1</label>
    </ligand>
</feature>
<dbReference type="GO" id="GO:0005829">
    <property type="term" value="C:cytosol"/>
    <property type="evidence" value="ECO:0007669"/>
    <property type="project" value="TreeGrafter"/>
</dbReference>
<dbReference type="Pfam" id="PF03320">
    <property type="entry name" value="FBPase_glpX"/>
    <property type="match status" value="1"/>
</dbReference>
<gene>
    <name evidence="10" type="primary">glpX</name>
    <name evidence="10" type="ORF">CJ301_10730</name>
</gene>
<dbReference type="InterPro" id="IPR004464">
    <property type="entry name" value="FBPase_class-2/SBPase"/>
</dbReference>
<evidence type="ECO:0000256" key="4">
    <source>
        <dbReference type="ARBA" id="ARBA00022801"/>
    </source>
</evidence>
<sequence length="327" mass="34545">MPQAPEFHDRMLSLGLARVSEAAAIACAPLIGRGDEKAADQAAVNAMRTQLNMLDIAGTVVIGEGERDEAPMLYIGEEVGTGEGPAVDIALDPLEGTTLTAKDMPNALTVIAMGPRGSMLHAPDVYMDKLAIGPGFADGVVSLDMSPAERVAALAKAKGTDAGDITVCVLERPRHEEMIAELRSTGAAIRLITDGDVAGVMHCAEPAKTGIDMYMGSGGAPEGVLAAAALKCMGGQMYGRLLFRNDDEKGRARKAGIEDLDRIYARDELVTGDVIFAATGVTDGNLVPGIRRDGDYLTAETILMRSKTGSVRRMFYRNPVERSQPGR</sequence>
<keyword evidence="3 8" id="KW-0479">Metal-binding</keyword>
<comment type="cofactor">
    <cofactor evidence="8">
        <name>Mn(2+)</name>
        <dbReference type="ChEBI" id="CHEBI:29035"/>
    </cofactor>
</comment>
<feature type="binding site" evidence="9">
    <location>
        <begin position="194"/>
        <end position="196"/>
    </location>
    <ligand>
        <name>substrate</name>
    </ligand>
</feature>
<comment type="catalytic activity">
    <reaction evidence="1">
        <text>beta-D-fructose 1,6-bisphosphate + H2O = beta-D-fructose 6-phosphate + phosphate</text>
        <dbReference type="Rhea" id="RHEA:11064"/>
        <dbReference type="ChEBI" id="CHEBI:15377"/>
        <dbReference type="ChEBI" id="CHEBI:32966"/>
        <dbReference type="ChEBI" id="CHEBI:43474"/>
        <dbReference type="ChEBI" id="CHEBI:57634"/>
        <dbReference type="EC" id="3.1.3.11"/>
    </reaction>
</comment>
<keyword evidence="11" id="KW-1185">Reference proteome</keyword>
<evidence type="ECO:0000256" key="5">
    <source>
        <dbReference type="ARBA" id="ARBA00023211"/>
    </source>
</evidence>
<evidence type="ECO:0000256" key="2">
    <source>
        <dbReference type="ARBA" id="ARBA00008989"/>
    </source>
</evidence>
<dbReference type="RefSeq" id="WP_099277182.1">
    <property type="nucleotide sequence ID" value="NZ_CANMUC010000003.1"/>
</dbReference>
<comment type="similarity">
    <text evidence="2 7">Belongs to the FBPase class 2 family.</text>
</comment>
<dbReference type="PANTHER" id="PTHR30447">
    <property type="entry name" value="FRUCTOSE-1,6-BISPHOSPHATASE CLASS 2"/>
    <property type="match status" value="1"/>
</dbReference>
<feature type="binding site" evidence="8">
    <location>
        <position position="222"/>
    </location>
    <ligand>
        <name>Mn(2+)</name>
        <dbReference type="ChEBI" id="CHEBI:29035"/>
        <label>2</label>
    </ligand>
</feature>
<dbReference type="AlphaFoldDB" id="A0A2G1MFT6"/>
<evidence type="ECO:0000313" key="10">
    <source>
        <dbReference type="EMBL" id="PHP27619.1"/>
    </source>
</evidence>
<dbReference type="PIRSF" id="PIRSF004532">
    <property type="entry name" value="GlpX"/>
    <property type="match status" value="1"/>
</dbReference>
<keyword evidence="6 7" id="KW-0119">Carbohydrate metabolism</keyword>
<dbReference type="EMBL" id="NQWH01000013">
    <property type="protein sequence ID" value="PHP27619.1"/>
    <property type="molecule type" value="Genomic_DNA"/>
</dbReference>
<feature type="binding site" evidence="9">
    <location>
        <position position="219"/>
    </location>
    <ligand>
        <name>substrate</name>
    </ligand>
</feature>
<comment type="caution">
    <text evidence="10">The sequence shown here is derived from an EMBL/GenBank/DDBJ whole genome shotgun (WGS) entry which is preliminary data.</text>
</comment>
<dbReference type="SUPFAM" id="SSF56655">
    <property type="entry name" value="Carbohydrate phosphatase"/>
    <property type="match status" value="1"/>
</dbReference>
<keyword evidence="4" id="KW-0378">Hydrolase</keyword>
<feature type="binding site" evidence="8">
    <location>
        <position position="92"/>
    </location>
    <ligand>
        <name>Mn(2+)</name>
        <dbReference type="ChEBI" id="CHEBI:29035"/>
        <label>2</label>
    </ligand>
</feature>